<dbReference type="RefSeq" id="WP_129580095.1">
    <property type="nucleotide sequence ID" value="NZ_CP012672.1"/>
</dbReference>
<dbReference type="InterPro" id="IPR010667">
    <property type="entry name" value="Phage_T4_Gp19"/>
</dbReference>
<dbReference type="GO" id="GO:0005198">
    <property type="term" value="F:structural molecule activity"/>
    <property type="evidence" value="ECO:0007669"/>
    <property type="project" value="InterPro"/>
</dbReference>
<dbReference type="InterPro" id="IPR011747">
    <property type="entry name" value="CHP02241"/>
</dbReference>
<dbReference type="EMBL" id="CP012672">
    <property type="protein sequence ID" value="AUX37469.1"/>
    <property type="molecule type" value="Genomic_DNA"/>
</dbReference>
<name>A0A4P2R365_SORCE</name>
<dbReference type="NCBIfam" id="TIGR02241">
    <property type="entry name" value="conserved hypothetical phage tail region protein"/>
    <property type="match status" value="1"/>
</dbReference>
<sequence>MSAPDPFLLFNFEVTFKEFDLQQGRETGGDRMLCSAAFSEVTGLEATMEPKVIKEGGRNYGAVQRAGPVTFGTVVLKRGLTTQQDMYAWFALVAGGSYARRLTASIAVRNPKADQVLYTLKLHRALPIKFKSPDLNASTTNVAIEELHLAHEGLELVGGS</sequence>
<dbReference type="Pfam" id="PF06841">
    <property type="entry name" value="Phage_T4_gp19"/>
    <property type="match status" value="1"/>
</dbReference>
<dbReference type="PANTHER" id="PTHR38009:SF1">
    <property type="entry name" value="CONSERVED HYPOTHETICAL PHAGE TAIL PROTEIN"/>
    <property type="match status" value="1"/>
</dbReference>
<evidence type="ECO:0000313" key="2">
    <source>
        <dbReference type="Proteomes" id="UP000295497"/>
    </source>
</evidence>
<accession>A0A4P2R365</accession>
<organism evidence="1 2">
    <name type="scientific">Sorangium cellulosum</name>
    <name type="common">Polyangium cellulosum</name>
    <dbReference type="NCBI Taxonomy" id="56"/>
    <lineage>
        <taxon>Bacteria</taxon>
        <taxon>Pseudomonadati</taxon>
        <taxon>Myxococcota</taxon>
        <taxon>Polyangia</taxon>
        <taxon>Polyangiales</taxon>
        <taxon>Polyangiaceae</taxon>
        <taxon>Sorangium</taxon>
    </lineage>
</organism>
<dbReference type="AlphaFoldDB" id="A0A4P2R365"/>
<gene>
    <name evidence="1" type="ORF">SOCE836_096940</name>
</gene>
<dbReference type="Proteomes" id="UP000295497">
    <property type="component" value="Chromosome"/>
</dbReference>
<evidence type="ECO:0000313" key="1">
    <source>
        <dbReference type="EMBL" id="AUX37469.1"/>
    </source>
</evidence>
<reference evidence="1 2" key="1">
    <citation type="submission" date="2015-09" db="EMBL/GenBank/DDBJ databases">
        <title>Sorangium comparison.</title>
        <authorList>
            <person name="Zaburannyi N."/>
            <person name="Bunk B."/>
            <person name="Overmann J."/>
            <person name="Mueller R."/>
        </authorList>
    </citation>
    <scope>NUCLEOTIDE SEQUENCE [LARGE SCALE GENOMIC DNA]</scope>
    <source>
        <strain evidence="1 2">So ce836</strain>
    </source>
</reference>
<proteinExistence type="predicted"/>
<protein>
    <submittedName>
        <fullName evidence="1">Phage tail protein</fullName>
    </submittedName>
</protein>
<dbReference type="PANTHER" id="PTHR38009">
    <property type="entry name" value="CONSERVED HYPOTHETICAL PHAGE TAIL PROTEIN"/>
    <property type="match status" value="1"/>
</dbReference>